<gene>
    <name evidence="1" type="ORF">ABE28_015955</name>
</gene>
<dbReference type="EMBL" id="CP017080">
    <property type="protein sequence ID" value="AOH55856.1"/>
    <property type="molecule type" value="Genomic_DNA"/>
</dbReference>
<sequence>MYEVHVQKVHEFIMFLSYSRMKYVDFIPDMKLETLMKCHMNTFAYFNGLPEQILYDNMKTVVISQKRVILISLKQKGK</sequence>
<dbReference type="STRING" id="264697.ABE28_015955"/>
<accession>A0A1B3XRK8</accession>
<dbReference type="PANTHER" id="PTHR35004">
    <property type="entry name" value="TRANSPOSASE RV3428C-RELATED"/>
    <property type="match status" value="1"/>
</dbReference>
<evidence type="ECO:0000313" key="1">
    <source>
        <dbReference type="EMBL" id="AOH55856.1"/>
    </source>
</evidence>
<dbReference type="PANTHER" id="PTHR35004:SF6">
    <property type="entry name" value="TRANSPOSASE"/>
    <property type="match status" value="1"/>
</dbReference>
<dbReference type="Proteomes" id="UP000077926">
    <property type="component" value="Chromosome"/>
</dbReference>
<organism evidence="1 2">
    <name type="scientific">Peribacillus muralis</name>
    <dbReference type="NCBI Taxonomy" id="264697"/>
    <lineage>
        <taxon>Bacteria</taxon>
        <taxon>Bacillati</taxon>
        <taxon>Bacillota</taxon>
        <taxon>Bacilli</taxon>
        <taxon>Bacillales</taxon>
        <taxon>Bacillaceae</taxon>
        <taxon>Peribacillus</taxon>
    </lineage>
</organism>
<dbReference type="AlphaFoldDB" id="A0A1B3XRK8"/>
<proteinExistence type="predicted"/>
<reference evidence="1 2" key="1">
    <citation type="submission" date="2016-08" db="EMBL/GenBank/DDBJ databases">
        <title>Complete genome sequence of Bacillus muralis G25-68, a strain with toxicity to nematodes.</title>
        <authorList>
            <person name="Zheng Z."/>
        </authorList>
    </citation>
    <scope>NUCLEOTIDE SEQUENCE [LARGE SCALE GENOMIC DNA]</scope>
    <source>
        <strain evidence="1 2">G25-68</strain>
    </source>
</reference>
<evidence type="ECO:0008006" key="3">
    <source>
        <dbReference type="Google" id="ProtNLM"/>
    </source>
</evidence>
<protein>
    <recommendedName>
        <fullName evidence="3">Integrase catalytic domain-containing protein</fullName>
    </recommendedName>
</protein>
<keyword evidence="2" id="KW-1185">Reference proteome</keyword>
<dbReference type="KEGG" id="bmur:ABE28_015955"/>
<dbReference type="RefSeq" id="WP_064463621.1">
    <property type="nucleotide sequence ID" value="NZ_CP017080.1"/>
</dbReference>
<name>A0A1B3XRK8_9BACI</name>
<evidence type="ECO:0000313" key="2">
    <source>
        <dbReference type="Proteomes" id="UP000077926"/>
    </source>
</evidence>